<dbReference type="Proteomes" id="UP000478064">
    <property type="component" value="Unassembled WGS sequence"/>
</dbReference>
<evidence type="ECO:0000313" key="8">
    <source>
        <dbReference type="Proteomes" id="UP000466863"/>
    </source>
</evidence>
<dbReference type="Gene3D" id="2.60.40.1090">
    <property type="entry name" value="Fimbrial-type adhesion domain"/>
    <property type="match status" value="1"/>
</dbReference>
<dbReference type="InterPro" id="IPR036937">
    <property type="entry name" value="Adhesion_dom_fimbrial_sf"/>
</dbReference>
<feature type="domain" description="Fimbrial-type adhesion" evidence="2">
    <location>
        <begin position="25"/>
        <end position="176"/>
    </location>
</feature>
<name>A0A6A7Z9N2_9PSED</name>
<dbReference type="GO" id="GO:0043709">
    <property type="term" value="P:cell adhesion involved in single-species biofilm formation"/>
    <property type="evidence" value="ECO:0007669"/>
    <property type="project" value="TreeGrafter"/>
</dbReference>
<dbReference type="PANTHER" id="PTHR33420">
    <property type="entry name" value="FIMBRIAL SUBUNIT ELFA-RELATED"/>
    <property type="match status" value="1"/>
</dbReference>
<dbReference type="EMBL" id="WIVV01000040">
    <property type="protein sequence ID" value="MQU42999.1"/>
    <property type="molecule type" value="Genomic_DNA"/>
</dbReference>
<evidence type="ECO:0000313" key="6">
    <source>
        <dbReference type="EMBL" id="MQU42999.1"/>
    </source>
</evidence>
<accession>A0A6A7Z9N2</accession>
<dbReference type="Proteomes" id="UP000466863">
    <property type="component" value="Unassembled WGS sequence"/>
</dbReference>
<feature type="chain" id="PRO_5044630174" evidence="1">
    <location>
        <begin position="20"/>
        <end position="177"/>
    </location>
</feature>
<keyword evidence="1" id="KW-0732">Signal</keyword>
<dbReference type="Pfam" id="PF00419">
    <property type="entry name" value="Fimbrial"/>
    <property type="match status" value="1"/>
</dbReference>
<dbReference type="AlphaFoldDB" id="A0A6A7Z9N2"/>
<dbReference type="GO" id="GO:0009289">
    <property type="term" value="C:pilus"/>
    <property type="evidence" value="ECO:0007669"/>
    <property type="project" value="InterPro"/>
</dbReference>
<evidence type="ECO:0000313" key="3">
    <source>
        <dbReference type="EMBL" id="MQT73084.1"/>
    </source>
</evidence>
<reference evidence="7 8" key="1">
    <citation type="submission" date="2019-10" db="EMBL/GenBank/DDBJ databases">
        <title>Evaluation of single-gene subtyping targets for Pseudomonas.</title>
        <authorList>
            <person name="Reichler S.J."/>
            <person name="Orsi R.H."/>
            <person name="Wiedmann M."/>
            <person name="Martin N.H."/>
            <person name="Murphy S.I."/>
        </authorList>
    </citation>
    <scope>NUCLEOTIDE SEQUENCE [LARGE SCALE GENOMIC DNA]</scope>
    <source>
        <strain evidence="4 10">FSL R10-1637</strain>
        <strain evidence="6 8">FSL R10-1876</strain>
        <strain evidence="5 9">FSL R10-2107</strain>
        <strain evidence="3 7">FSL R10-2932</strain>
    </source>
</reference>
<evidence type="ECO:0000313" key="9">
    <source>
        <dbReference type="Proteomes" id="UP000470186"/>
    </source>
</evidence>
<dbReference type="EMBL" id="WIVX01000062">
    <property type="protein sequence ID" value="MQU32446.1"/>
    <property type="molecule type" value="Genomic_DNA"/>
</dbReference>
<protein>
    <submittedName>
        <fullName evidence="5">Fimbrial protein</fullName>
    </submittedName>
</protein>
<dbReference type="Proteomes" id="UP000447574">
    <property type="component" value="Unassembled WGS sequence"/>
</dbReference>
<evidence type="ECO:0000256" key="1">
    <source>
        <dbReference type="SAM" id="SignalP"/>
    </source>
</evidence>
<dbReference type="InterPro" id="IPR050263">
    <property type="entry name" value="Bact_Fimbrial_Adh_Pro"/>
</dbReference>
<dbReference type="InterPro" id="IPR008966">
    <property type="entry name" value="Adhesion_dom_sf"/>
</dbReference>
<evidence type="ECO:0000313" key="7">
    <source>
        <dbReference type="Proteomes" id="UP000447574"/>
    </source>
</evidence>
<evidence type="ECO:0000313" key="4">
    <source>
        <dbReference type="EMBL" id="MQU06670.1"/>
    </source>
</evidence>
<evidence type="ECO:0000259" key="2">
    <source>
        <dbReference type="Pfam" id="PF00419"/>
    </source>
</evidence>
<organism evidence="5 9">
    <name type="scientific">Pseudomonas helleri</name>
    <dbReference type="NCBI Taxonomy" id="1608996"/>
    <lineage>
        <taxon>Bacteria</taxon>
        <taxon>Pseudomonadati</taxon>
        <taxon>Pseudomonadota</taxon>
        <taxon>Gammaproteobacteria</taxon>
        <taxon>Pseudomonadales</taxon>
        <taxon>Pseudomonadaceae</taxon>
        <taxon>Pseudomonas</taxon>
    </lineage>
</organism>
<evidence type="ECO:0000313" key="5">
    <source>
        <dbReference type="EMBL" id="MQU32446.1"/>
    </source>
</evidence>
<dbReference type="PANTHER" id="PTHR33420:SF10">
    <property type="entry name" value="FIMBRIAE MAJOR SUBUNIT"/>
    <property type="match status" value="1"/>
</dbReference>
<evidence type="ECO:0000313" key="10">
    <source>
        <dbReference type="Proteomes" id="UP000478064"/>
    </source>
</evidence>
<proteinExistence type="predicted"/>
<dbReference type="SUPFAM" id="SSF49401">
    <property type="entry name" value="Bacterial adhesins"/>
    <property type="match status" value="1"/>
</dbReference>
<dbReference type="EMBL" id="WIWF01000004">
    <property type="protein sequence ID" value="MQT73084.1"/>
    <property type="molecule type" value="Genomic_DNA"/>
</dbReference>
<keyword evidence="9" id="KW-1185">Reference proteome</keyword>
<feature type="signal peptide" evidence="1">
    <location>
        <begin position="1"/>
        <end position="19"/>
    </location>
</feature>
<dbReference type="InterPro" id="IPR000259">
    <property type="entry name" value="Adhesion_dom_fimbrial"/>
</dbReference>
<sequence>MVKRIALILATTFPVMAFAASQNTITFKGQVSAQTCSVTVNGNAANPVILMPTVSTAALAAVNSKAGETPFTIGVSGCQAPGAGNTLAIKTAFLGSNVTSAGNLVNAGTAANVQVQLLDGAGGAAVTLNGITSVAGLVLNGTDTSASHDFAVQYVSEAGTAGAGTVSATAQYALDYL</sequence>
<comment type="caution">
    <text evidence="5">The sequence shown here is derived from an EMBL/GenBank/DDBJ whole genome shotgun (WGS) entry which is preliminary data.</text>
</comment>
<gene>
    <name evidence="4" type="ORF">GHO27_13315</name>
    <name evidence="6" type="ORF">GHO28_10855</name>
    <name evidence="5" type="ORF">GHO30_13770</name>
    <name evidence="3" type="ORF">GHO37_01990</name>
</gene>
<dbReference type="Proteomes" id="UP000470186">
    <property type="component" value="Unassembled WGS sequence"/>
</dbReference>
<dbReference type="EMBL" id="WIVU01000024">
    <property type="protein sequence ID" value="MQU06670.1"/>
    <property type="molecule type" value="Genomic_DNA"/>
</dbReference>